<protein>
    <submittedName>
        <fullName evidence="1">Uncharacterized protein</fullName>
    </submittedName>
</protein>
<proteinExistence type="predicted"/>
<sequence>MYDRDKMLFQHEMESKLNSLKFQRERILNTPHKELWEKKISPIHDVDFYVILLRRLFRQIESEATYDSRVANLKGKNIDLVKKIKIRDDFEHGIDLENMSPVDVANLPSGTISAPVGANIKIATSLMNDEIVSGDLKWSLNKDHQLFIQLIIEFSNLYPFNDERTRVYNKRMKLYRFSPIKNKEQLLEAMKYTHFACFELCKKALGDYLPIAGNMGIFCHYESEYTFLTKLREELTEKSDNFNQKYFRLHEPITIPANGNVPETTYTYLYIRRPDQYRAQVGDLDFVLDDEKYKELKNSLPKGKEINGAKIFDRPDLDMIELSDPDIDALSYISTRAMVEKVRVRTN</sequence>
<dbReference type="Proteomes" id="UP000178661">
    <property type="component" value="Unassembled WGS sequence"/>
</dbReference>
<accession>A0A1F6Y559</accession>
<dbReference type="EMBL" id="MFVR01000017">
    <property type="protein sequence ID" value="OGJ01520.1"/>
    <property type="molecule type" value="Genomic_DNA"/>
</dbReference>
<gene>
    <name evidence="1" type="ORF">A3G98_00270</name>
</gene>
<name>A0A1F6Y559_9BACT</name>
<dbReference type="AlphaFoldDB" id="A0A1F6Y559"/>
<comment type="caution">
    <text evidence="1">The sequence shown here is derived from an EMBL/GenBank/DDBJ whole genome shotgun (WGS) entry which is preliminary data.</text>
</comment>
<evidence type="ECO:0000313" key="1">
    <source>
        <dbReference type="EMBL" id="OGJ01520.1"/>
    </source>
</evidence>
<organism evidence="1 2">
    <name type="scientific">Candidatus Nomurabacteria bacterium RIFCSPLOWO2_12_FULL_37_8</name>
    <dbReference type="NCBI Taxonomy" id="1801793"/>
    <lineage>
        <taxon>Bacteria</taxon>
        <taxon>Candidatus Nomuraibacteriota</taxon>
    </lineage>
</organism>
<evidence type="ECO:0000313" key="2">
    <source>
        <dbReference type="Proteomes" id="UP000178661"/>
    </source>
</evidence>
<reference evidence="1 2" key="1">
    <citation type="journal article" date="2016" name="Nat. Commun.">
        <title>Thousands of microbial genomes shed light on interconnected biogeochemical processes in an aquifer system.</title>
        <authorList>
            <person name="Anantharaman K."/>
            <person name="Brown C.T."/>
            <person name="Hug L.A."/>
            <person name="Sharon I."/>
            <person name="Castelle C.J."/>
            <person name="Probst A.J."/>
            <person name="Thomas B.C."/>
            <person name="Singh A."/>
            <person name="Wilkins M.J."/>
            <person name="Karaoz U."/>
            <person name="Brodie E.L."/>
            <person name="Williams K.H."/>
            <person name="Hubbard S.S."/>
            <person name="Banfield J.F."/>
        </authorList>
    </citation>
    <scope>NUCLEOTIDE SEQUENCE [LARGE SCALE GENOMIC DNA]</scope>
</reference>